<dbReference type="EMBL" id="AP018694">
    <property type="protein sequence ID" value="BBE18056.1"/>
    <property type="molecule type" value="Genomic_DNA"/>
</dbReference>
<gene>
    <name evidence="1" type="ORF">AQPE_2216</name>
</gene>
<keyword evidence="2" id="KW-1185">Reference proteome</keyword>
<accession>A0A5K7S9A9</accession>
<dbReference type="RefSeq" id="WP_318350992.1">
    <property type="nucleotide sequence ID" value="NZ_AP018694.1"/>
</dbReference>
<dbReference type="SUPFAM" id="SSF53756">
    <property type="entry name" value="UDP-Glycosyltransferase/glycogen phosphorylase"/>
    <property type="match status" value="1"/>
</dbReference>
<evidence type="ECO:0000313" key="2">
    <source>
        <dbReference type="Proteomes" id="UP001193389"/>
    </source>
</evidence>
<dbReference type="KEGG" id="anf:AQPE_2216"/>
<dbReference type="Proteomes" id="UP001193389">
    <property type="component" value="Chromosome"/>
</dbReference>
<sequence>MSKTVIINRTLSDSEIIEVKRLAETGSTIFAFSGNEISGITQQISLSPDEKRQVNYETMAEVLQFGDVTYNDKTISDLFRIDNASVWHYHKFRVYFAVRNLMYFLKPLEQLFISFENQVWFVSTEIKPLKKLYSEVDFRFPATKPKIKFNFGNLLSYLILIKYRVFRYLISPQKNPEYLLYLSEKYSTVMDKNSQEPGSGHHILEYLISELDDRFSLLTEVLMPKPKGKSDYSFSGQQYKMSSNHQRKIFLEGFLLSGLLKRRVREQTRNAHRALRHAYPRAHGTQLSPIQKLTLEIFQSLDKSSRYYLFRYFAARKFFGHSGVKAVIAADENSPLTKSILDAAKFCGIKVVGLQHGTMHDLHPAYLYTENDRENRVMPDLTLTWGKYWEKFLIRKGNYPSDSVISVGQIRTDIIPLLLAAEKQKQAQSTDLIVFASQPQRDPELRYQAAFDVFKAVKRLPKSKLIVKLHPREFDDSDYYEAIAKAAGCTNYVLDTTSDLYQLIASCNVLITCFSTVGTETVYFHKPLIILDHLKQDIQGYVAEGVAFHATNSFTLESILSGIFRGTLKIDREKYDAFIEKYAYRIDGKVAERCIKAITLNRSEFA</sequence>
<dbReference type="Gene3D" id="3.40.50.12580">
    <property type="match status" value="1"/>
</dbReference>
<dbReference type="InterPro" id="IPR043148">
    <property type="entry name" value="TagF_C"/>
</dbReference>
<proteinExistence type="predicted"/>
<protein>
    <submittedName>
        <fullName evidence="1">Uncharacterized protein</fullName>
    </submittedName>
</protein>
<evidence type="ECO:0000313" key="1">
    <source>
        <dbReference type="EMBL" id="BBE18056.1"/>
    </source>
</evidence>
<dbReference type="AlphaFoldDB" id="A0A5K7S9A9"/>
<reference evidence="1" key="1">
    <citation type="journal article" date="2020" name="Int. J. Syst. Evol. Microbiol.">
        <title>Aquipluma nitroreducens gen. nov. sp. nov., a novel facultatively anaerobic bacterium isolated from a freshwater lake.</title>
        <authorList>
            <person name="Watanabe M."/>
            <person name="Kojima H."/>
            <person name="Fukui M."/>
        </authorList>
    </citation>
    <scope>NUCLEOTIDE SEQUENCE</scope>
    <source>
        <strain evidence="1">MeG22</strain>
    </source>
</reference>
<name>A0A5K7S9A9_9BACT</name>
<organism evidence="1 2">
    <name type="scientific">Aquipluma nitroreducens</name>
    <dbReference type="NCBI Taxonomy" id="2010828"/>
    <lineage>
        <taxon>Bacteria</taxon>
        <taxon>Pseudomonadati</taxon>
        <taxon>Bacteroidota</taxon>
        <taxon>Bacteroidia</taxon>
        <taxon>Marinilabiliales</taxon>
        <taxon>Prolixibacteraceae</taxon>
        <taxon>Aquipluma</taxon>
    </lineage>
</organism>